<keyword evidence="2" id="KW-1185">Reference proteome</keyword>
<evidence type="ECO:0000313" key="2">
    <source>
        <dbReference type="Proteomes" id="UP000015104"/>
    </source>
</evidence>
<proteinExistence type="predicted"/>
<dbReference type="AlphaFoldDB" id="T1L0S1"/>
<dbReference type="EnsemblMetazoa" id="tetur30g01730.1">
    <property type="protein sequence ID" value="tetur30g01730.1"/>
    <property type="gene ID" value="tetur30g01730"/>
</dbReference>
<organism evidence="1 2">
    <name type="scientific">Tetranychus urticae</name>
    <name type="common">Two-spotted spider mite</name>
    <dbReference type="NCBI Taxonomy" id="32264"/>
    <lineage>
        <taxon>Eukaryota</taxon>
        <taxon>Metazoa</taxon>
        <taxon>Ecdysozoa</taxon>
        <taxon>Arthropoda</taxon>
        <taxon>Chelicerata</taxon>
        <taxon>Arachnida</taxon>
        <taxon>Acari</taxon>
        <taxon>Acariformes</taxon>
        <taxon>Trombidiformes</taxon>
        <taxon>Prostigmata</taxon>
        <taxon>Eleutherengona</taxon>
        <taxon>Raphignathae</taxon>
        <taxon>Tetranychoidea</taxon>
        <taxon>Tetranychidae</taxon>
        <taxon>Tetranychus</taxon>
    </lineage>
</organism>
<name>T1L0S1_TETUR</name>
<dbReference type="EMBL" id="CAEY01000869">
    <property type="status" value="NOT_ANNOTATED_CDS"/>
    <property type="molecule type" value="Genomic_DNA"/>
</dbReference>
<dbReference type="HOGENOM" id="CLU_083450_0_0_1"/>
<reference evidence="2" key="1">
    <citation type="submission" date="2011-08" db="EMBL/GenBank/DDBJ databases">
        <authorList>
            <person name="Rombauts S."/>
        </authorList>
    </citation>
    <scope>NUCLEOTIDE SEQUENCE</scope>
    <source>
        <strain evidence="2">London</strain>
    </source>
</reference>
<accession>T1L0S1</accession>
<dbReference type="Proteomes" id="UP000015104">
    <property type="component" value="Unassembled WGS sequence"/>
</dbReference>
<evidence type="ECO:0000313" key="1">
    <source>
        <dbReference type="EnsemblMetazoa" id="tetur30g01730.1"/>
    </source>
</evidence>
<protein>
    <submittedName>
        <fullName evidence="1">Uncharacterized protein</fullName>
    </submittedName>
</protein>
<sequence>MFSCVSGPLTRSAPLEDGFLLRQLASGYTAPLVASFLHLRLQNAIKSVEDIKNSVENLSESHQNLLTLKLKSLEALDKQLTSLQKADYFQSDGTEQVKKLIEQYMLNNVMIPIEFGPDKTQFKVTPDDLLKKLGMVSNDNLIRETNDLVNVYLKDIEEKESNEKYNELQRLFASLTKRQLEPLVNFQYSWPTDTLDQDGHYLETRDYRGPQIESVLSQLKIFLDYFYSQFENLKTLRVQSSSWERPIKVKSYPSGERYI</sequence>
<reference evidence="1" key="2">
    <citation type="submission" date="2015-06" db="UniProtKB">
        <authorList>
            <consortium name="EnsemblMetazoa"/>
        </authorList>
    </citation>
    <scope>IDENTIFICATION</scope>
</reference>